<dbReference type="Gene3D" id="1.50.10.10">
    <property type="match status" value="1"/>
</dbReference>
<evidence type="ECO:0000256" key="11">
    <source>
        <dbReference type="PIRSR" id="PIRSR601382-2"/>
    </source>
</evidence>
<evidence type="ECO:0000256" key="5">
    <source>
        <dbReference type="ARBA" id="ARBA00022801"/>
    </source>
</evidence>
<comment type="pathway">
    <text evidence="2">Protein modification; protein glycosylation.</text>
</comment>
<accession>A0A9W8A1S7</accession>
<dbReference type="InterPro" id="IPR036026">
    <property type="entry name" value="Seven-hairpin_glycosidases"/>
</dbReference>
<dbReference type="GO" id="GO:0004571">
    <property type="term" value="F:mannosyl-oligosaccharide 1,2-alpha-mannosidase activity"/>
    <property type="evidence" value="ECO:0007669"/>
    <property type="project" value="UniProtKB-EC"/>
</dbReference>
<keyword evidence="4 11" id="KW-0479">Metal-binding</keyword>
<evidence type="ECO:0000256" key="2">
    <source>
        <dbReference type="ARBA" id="ARBA00004922"/>
    </source>
</evidence>
<feature type="active site" evidence="10">
    <location>
        <position position="314"/>
    </location>
</feature>
<dbReference type="GO" id="GO:0005975">
    <property type="term" value="P:carbohydrate metabolic process"/>
    <property type="evidence" value="ECO:0007669"/>
    <property type="project" value="InterPro"/>
</dbReference>
<dbReference type="InterPro" id="IPR012341">
    <property type="entry name" value="6hp_glycosidase-like_sf"/>
</dbReference>
<keyword evidence="13" id="KW-0326">Glycosidase</keyword>
<evidence type="ECO:0000256" key="14">
    <source>
        <dbReference type="SAM" id="MobiDB-lite"/>
    </source>
</evidence>
<keyword evidence="15" id="KW-0472">Membrane</keyword>
<evidence type="ECO:0000256" key="7">
    <source>
        <dbReference type="ARBA" id="ARBA00023157"/>
    </source>
</evidence>
<keyword evidence="6 11" id="KW-0106">Calcium</keyword>
<comment type="catalytic activity">
    <reaction evidence="8">
        <text>N(4)-(alpha-D-Man-(1-&gt;2)-alpha-D-Man-(1-&gt;2)-alpha-D-Man-(1-&gt;3)-[alpha-D-Man-(1-&gt;3)-[alpha-D-Man-(1-&gt;2)-alpha-D-Man-(1-&gt;6)]-alpha-D-Man-(1-&gt;6)]-beta-D-Man-(1-&gt;4)-beta-D-GlcNAc-(1-&gt;4)-beta-D-GlcNAc)-L-asparaginyl-[protein] (N-glucan mannose isomer 8A1,2,3B1,3) + 3 H2O = N(4)-(alpha-D-Man-(1-&gt;3)-[alpha-D-Man-(1-&gt;3)-[alpha-D-Man-(1-&gt;6)]-alpha-D-Man-(1-&gt;6)]-beta-D-Man-(1-&gt;4)-beta-D-GlcNAc-(1-&gt;4)-beta-D-GlcNAc)-L-asparaginyl-[protein] (N-glucan mannose isomer 5A1,2) + 3 beta-D-mannose</text>
        <dbReference type="Rhea" id="RHEA:56028"/>
        <dbReference type="Rhea" id="RHEA-COMP:14358"/>
        <dbReference type="Rhea" id="RHEA-COMP:14367"/>
        <dbReference type="ChEBI" id="CHEBI:15377"/>
        <dbReference type="ChEBI" id="CHEBI:28563"/>
        <dbReference type="ChEBI" id="CHEBI:59087"/>
        <dbReference type="ChEBI" id="CHEBI:60628"/>
        <dbReference type="EC" id="3.2.1.113"/>
    </reaction>
</comment>
<evidence type="ECO:0000256" key="4">
    <source>
        <dbReference type="ARBA" id="ARBA00022723"/>
    </source>
</evidence>
<evidence type="ECO:0000256" key="12">
    <source>
        <dbReference type="PIRSR" id="PIRSR601382-3"/>
    </source>
</evidence>
<dbReference type="SUPFAM" id="SSF48225">
    <property type="entry name" value="Seven-hairpin glycosidases"/>
    <property type="match status" value="1"/>
</dbReference>
<dbReference type="GO" id="GO:0005509">
    <property type="term" value="F:calcium ion binding"/>
    <property type="evidence" value="ECO:0007669"/>
    <property type="project" value="InterPro"/>
</dbReference>
<protein>
    <recommendedName>
        <fullName evidence="13">alpha-1,2-Mannosidase</fullName>
        <ecNumber evidence="13">3.2.1.-</ecNumber>
    </recommendedName>
</protein>
<feature type="active site" description="Proton donor" evidence="10">
    <location>
        <position position="181"/>
    </location>
</feature>
<feature type="binding site" evidence="11">
    <location>
        <position position="554"/>
    </location>
    <ligand>
        <name>Ca(2+)</name>
        <dbReference type="ChEBI" id="CHEBI:29108"/>
    </ligand>
</feature>
<keyword evidence="17" id="KW-1185">Reference proteome</keyword>
<dbReference type="EMBL" id="JANBPT010000584">
    <property type="protein sequence ID" value="KAJ1916440.1"/>
    <property type="molecule type" value="Genomic_DNA"/>
</dbReference>
<keyword evidence="15" id="KW-1133">Transmembrane helix</keyword>
<dbReference type="PRINTS" id="PR00747">
    <property type="entry name" value="GLYHDRLASE47"/>
</dbReference>
<dbReference type="GO" id="GO:0036503">
    <property type="term" value="P:ERAD pathway"/>
    <property type="evidence" value="ECO:0007669"/>
    <property type="project" value="UniProtKB-ARBA"/>
</dbReference>
<evidence type="ECO:0000256" key="8">
    <source>
        <dbReference type="ARBA" id="ARBA00047669"/>
    </source>
</evidence>
<comment type="similarity">
    <text evidence="3 13">Belongs to the glycosyl hydrolase 47 family.</text>
</comment>
<keyword evidence="5 13" id="KW-0378">Hydrolase</keyword>
<evidence type="ECO:0000256" key="10">
    <source>
        <dbReference type="PIRSR" id="PIRSR601382-1"/>
    </source>
</evidence>
<feature type="region of interest" description="Disordered" evidence="14">
    <location>
        <begin position="1"/>
        <end position="31"/>
    </location>
</feature>
<proteinExistence type="inferred from homology"/>
<evidence type="ECO:0000256" key="15">
    <source>
        <dbReference type="SAM" id="Phobius"/>
    </source>
</evidence>
<dbReference type="GO" id="GO:0016020">
    <property type="term" value="C:membrane"/>
    <property type="evidence" value="ECO:0007669"/>
    <property type="project" value="InterPro"/>
</dbReference>
<evidence type="ECO:0000256" key="3">
    <source>
        <dbReference type="ARBA" id="ARBA00007658"/>
    </source>
</evidence>
<evidence type="ECO:0000256" key="6">
    <source>
        <dbReference type="ARBA" id="ARBA00022837"/>
    </source>
</evidence>
<evidence type="ECO:0000313" key="16">
    <source>
        <dbReference type="EMBL" id="KAJ1916440.1"/>
    </source>
</evidence>
<dbReference type="InterPro" id="IPR050749">
    <property type="entry name" value="Glycosyl_Hydrolase_47"/>
</dbReference>
<evidence type="ECO:0000256" key="9">
    <source>
        <dbReference type="ARBA" id="ARBA00048605"/>
    </source>
</evidence>
<dbReference type="GO" id="GO:0005783">
    <property type="term" value="C:endoplasmic reticulum"/>
    <property type="evidence" value="ECO:0007669"/>
    <property type="project" value="TreeGrafter"/>
</dbReference>
<feature type="disulfide bond" evidence="12">
    <location>
        <begin position="380"/>
        <end position="409"/>
    </location>
</feature>
<name>A0A9W8A1S7_9FUNG</name>
<comment type="cofactor">
    <cofactor evidence="1 11">
        <name>Ca(2+)</name>
        <dbReference type="ChEBI" id="CHEBI:29108"/>
    </cofactor>
</comment>
<comment type="caution">
    <text evidence="16">The sequence shown here is derived from an EMBL/GenBank/DDBJ whole genome shotgun (WGS) entry which is preliminary data.</text>
</comment>
<dbReference type="Proteomes" id="UP001150569">
    <property type="component" value="Unassembled WGS sequence"/>
</dbReference>
<keyword evidence="15" id="KW-0812">Transmembrane</keyword>
<feature type="transmembrane region" description="Helical" evidence="15">
    <location>
        <begin position="42"/>
        <end position="63"/>
    </location>
</feature>
<reference evidence="16" key="1">
    <citation type="submission" date="2022-07" db="EMBL/GenBank/DDBJ databases">
        <title>Phylogenomic reconstructions and comparative analyses of Kickxellomycotina fungi.</title>
        <authorList>
            <person name="Reynolds N.K."/>
            <person name="Stajich J.E."/>
            <person name="Barry K."/>
            <person name="Grigoriev I.V."/>
            <person name="Crous P."/>
            <person name="Smith M.E."/>
        </authorList>
    </citation>
    <scope>NUCLEOTIDE SEQUENCE</scope>
    <source>
        <strain evidence="16">RSA 861</strain>
    </source>
</reference>
<dbReference type="Pfam" id="PF01532">
    <property type="entry name" value="Glyco_hydro_47"/>
    <property type="match status" value="1"/>
</dbReference>
<evidence type="ECO:0000313" key="17">
    <source>
        <dbReference type="Proteomes" id="UP001150569"/>
    </source>
</evidence>
<sequence>MSDDESDLQSSRSPFVDPYHETPSPAAQRSSVRAALTRPVPMWALSLVAFMLVFCMGFMIYCFGHLRNWFPVPLRSNAVAKLAPRFPLIQADIPTGPHDPRADAVRGAIRHAWTGYARMAYGHDDVAPVSGEAVDHYGVTLLDSLDTLWIADLKDEFRHAMKHVKQLDYKVLGDYPVYFFETIIRTVGGLLSTYELSQEPSCLKRAVEMAEILESAFNKTGVLPGWRVTAQTKQVQFLPKQGSVIVLSEVGSIQLEYQKLSHYSKDHKFVQKADRIVEYLHSRKLAIPGLYPVFIDPMTENFVPSEISFGAYGDSFYEYLIKRYIMTGRQESLYRDMYIESIDSMKKHMIKPIPFHPHLSYVANINPDGRPSYYHGHLRCFLPGTLAIGAKVLNRPDDMEVAKRLIDGCIHLYRSTATGLAPEGVQFLDKELYEEIMMTDPQEAKLLRKRGFIITAPTSILRPETVESLFIMYRLTGDKKYQDIGWEIFQSFERHSRTRIAYASLNNVDHIFKDRSLNHKDIMESFFLAETLKYLYLLFADPKLISLDEYVFNTEAHPLRIIPGDADSKH</sequence>
<dbReference type="InterPro" id="IPR001382">
    <property type="entry name" value="Glyco_hydro_47"/>
</dbReference>
<keyword evidence="7 12" id="KW-1015">Disulfide bond</keyword>
<feature type="active site" evidence="10">
    <location>
        <position position="464"/>
    </location>
</feature>
<dbReference type="PANTHER" id="PTHR11742">
    <property type="entry name" value="MANNOSYL-OLIGOSACCHARIDE ALPHA-1,2-MANNOSIDASE-RELATED"/>
    <property type="match status" value="1"/>
</dbReference>
<evidence type="ECO:0000256" key="13">
    <source>
        <dbReference type="RuleBase" id="RU361193"/>
    </source>
</evidence>
<gene>
    <name evidence="16" type="ORF">IWQ60_008107</name>
</gene>
<dbReference type="AlphaFoldDB" id="A0A9W8A1S7"/>
<feature type="active site" description="Proton donor" evidence="10">
    <location>
        <position position="423"/>
    </location>
</feature>
<comment type="catalytic activity">
    <reaction evidence="9">
        <text>N(4)-(alpha-D-Man-(1-&gt;2)-alpha-D-Man-(1-&gt;2)-alpha-D-Man-(1-&gt;3)-[alpha-D-Man-(1-&gt;2)-alpha-D-Man-(1-&gt;3)-[alpha-D-Man-(1-&gt;2)-alpha-D-Man-(1-&gt;6)]-alpha-D-Man-(1-&gt;6)]-beta-D-Man-(1-&gt;4)-beta-D-GlcNAc-(1-&gt;4)-beta-D-GlcNAc)-L-asparaginyl-[protein] (N-glucan mannose isomer 9A1,2,3B1,2,3) + 4 H2O = N(4)-(alpha-D-Man-(1-&gt;3)-[alpha-D-Man-(1-&gt;3)-[alpha-D-Man-(1-&gt;6)]-alpha-D-Man-(1-&gt;6)]-beta-D-Man-(1-&gt;4)-beta-D-GlcNAc-(1-&gt;4)-beta-D-GlcNAc)-L-asparaginyl-[protein] (N-glucan mannose isomer 5A1,2) + 4 beta-D-mannose</text>
        <dbReference type="Rhea" id="RHEA:56008"/>
        <dbReference type="Rhea" id="RHEA-COMP:14356"/>
        <dbReference type="Rhea" id="RHEA-COMP:14367"/>
        <dbReference type="ChEBI" id="CHEBI:15377"/>
        <dbReference type="ChEBI" id="CHEBI:28563"/>
        <dbReference type="ChEBI" id="CHEBI:59087"/>
        <dbReference type="ChEBI" id="CHEBI:139493"/>
        <dbReference type="EC" id="3.2.1.113"/>
    </reaction>
</comment>
<organism evidence="16 17">
    <name type="scientific">Tieghemiomyces parasiticus</name>
    <dbReference type="NCBI Taxonomy" id="78921"/>
    <lineage>
        <taxon>Eukaryota</taxon>
        <taxon>Fungi</taxon>
        <taxon>Fungi incertae sedis</taxon>
        <taxon>Zoopagomycota</taxon>
        <taxon>Kickxellomycotina</taxon>
        <taxon>Dimargaritomycetes</taxon>
        <taxon>Dimargaritales</taxon>
        <taxon>Dimargaritaceae</taxon>
        <taxon>Tieghemiomyces</taxon>
    </lineage>
</organism>
<dbReference type="OrthoDB" id="8118055at2759"/>
<evidence type="ECO:0000256" key="1">
    <source>
        <dbReference type="ARBA" id="ARBA00001913"/>
    </source>
</evidence>
<dbReference type="EC" id="3.2.1.-" evidence="13"/>
<dbReference type="PANTHER" id="PTHR11742:SF55">
    <property type="entry name" value="ENDOPLASMIC RETICULUM MANNOSYL-OLIGOSACCHARIDE 1,2-ALPHA-MANNOSIDASE"/>
    <property type="match status" value="1"/>
</dbReference>